<accession>A0AA35LK59</accession>
<sequence>MKSNGCVSSTKVTSLERKPGQCIWRSWLPIQDAPLGLADVVQRKAEQYIWLQLGCRNCRKEAYKVPSNCLWDSTLDLYGVYSLAFSSPKAVPQDSGGLGSDLLDGLPSQVDELNLPLTSLYSTCRKHLLDCWIHHWSCLLNPPEPVFACRRSP</sequence>
<organism evidence="1 2">
    <name type="scientific">Podarcis lilfordi</name>
    <name type="common">Lilford's wall lizard</name>
    <dbReference type="NCBI Taxonomy" id="74358"/>
    <lineage>
        <taxon>Eukaryota</taxon>
        <taxon>Metazoa</taxon>
        <taxon>Chordata</taxon>
        <taxon>Craniata</taxon>
        <taxon>Vertebrata</taxon>
        <taxon>Euteleostomi</taxon>
        <taxon>Lepidosauria</taxon>
        <taxon>Squamata</taxon>
        <taxon>Bifurcata</taxon>
        <taxon>Unidentata</taxon>
        <taxon>Episquamata</taxon>
        <taxon>Laterata</taxon>
        <taxon>Lacertibaenia</taxon>
        <taxon>Lacertidae</taxon>
        <taxon>Podarcis</taxon>
    </lineage>
</organism>
<evidence type="ECO:0000313" key="2">
    <source>
        <dbReference type="Proteomes" id="UP001178461"/>
    </source>
</evidence>
<proteinExistence type="predicted"/>
<name>A0AA35LK59_9SAUR</name>
<dbReference type="EMBL" id="OX395143">
    <property type="protein sequence ID" value="CAI5797732.1"/>
    <property type="molecule type" value="Genomic_DNA"/>
</dbReference>
<keyword evidence="2" id="KW-1185">Reference proteome</keyword>
<protein>
    <submittedName>
        <fullName evidence="1">Uncharacterized protein</fullName>
    </submittedName>
</protein>
<reference evidence="1" key="1">
    <citation type="submission" date="2022-12" db="EMBL/GenBank/DDBJ databases">
        <authorList>
            <person name="Alioto T."/>
            <person name="Alioto T."/>
            <person name="Gomez Garrido J."/>
        </authorList>
    </citation>
    <scope>NUCLEOTIDE SEQUENCE</scope>
</reference>
<evidence type="ECO:0000313" key="1">
    <source>
        <dbReference type="EMBL" id="CAI5797732.1"/>
    </source>
</evidence>
<gene>
    <name evidence="1" type="ORF">PODLI_1B024859</name>
</gene>
<dbReference type="AlphaFoldDB" id="A0AA35LK59"/>
<dbReference type="Proteomes" id="UP001178461">
    <property type="component" value="Chromosome 16"/>
</dbReference>